<sequence length="59" mass="6996">MTKEVAQRFDISVTTVNKYIKQELLPAFQKEYQGLNWYSFNEEELGSDFALLFSNFPIR</sequence>
<accession>A0A7W3NFK1</accession>
<comment type="caution">
    <text evidence="1">The sequence shown here is derived from an EMBL/GenBank/DDBJ whole genome shotgun (WGS) entry which is preliminary data.</text>
</comment>
<keyword evidence="2" id="KW-1185">Reference proteome</keyword>
<proteinExistence type="predicted"/>
<gene>
    <name evidence="1" type="ORF">HNP21_005174</name>
</gene>
<dbReference type="AlphaFoldDB" id="A0A7W3NFK1"/>
<organism evidence="1 2">
    <name type="scientific">Priestia aryabhattai</name>
    <name type="common">Bacillus aryabhattai</name>
    <dbReference type="NCBI Taxonomy" id="412384"/>
    <lineage>
        <taxon>Bacteria</taxon>
        <taxon>Bacillati</taxon>
        <taxon>Bacillota</taxon>
        <taxon>Bacilli</taxon>
        <taxon>Bacillales</taxon>
        <taxon>Bacillaceae</taxon>
        <taxon>Priestia</taxon>
    </lineage>
</organism>
<dbReference type="Proteomes" id="UP000543174">
    <property type="component" value="Unassembled WGS sequence"/>
</dbReference>
<dbReference type="GO" id="GO:0003677">
    <property type="term" value="F:DNA binding"/>
    <property type="evidence" value="ECO:0007669"/>
    <property type="project" value="UniProtKB-KW"/>
</dbReference>
<name>A0A7W3NFK1_PRIAR</name>
<dbReference type="RefSeq" id="WP_098580631.1">
    <property type="nucleotide sequence ID" value="NZ_JACJHT010000008.1"/>
</dbReference>
<evidence type="ECO:0000313" key="1">
    <source>
        <dbReference type="EMBL" id="MBA9042041.1"/>
    </source>
</evidence>
<dbReference type="InterPro" id="IPR009061">
    <property type="entry name" value="DNA-bd_dom_put_sf"/>
</dbReference>
<dbReference type="EMBL" id="JACJHT010000008">
    <property type="protein sequence ID" value="MBA9042041.1"/>
    <property type="molecule type" value="Genomic_DNA"/>
</dbReference>
<protein>
    <submittedName>
        <fullName evidence="1">DNA-binding transcriptional MerR regulator</fullName>
    </submittedName>
</protein>
<dbReference type="Gene3D" id="1.10.1660.10">
    <property type="match status" value="1"/>
</dbReference>
<dbReference type="SUPFAM" id="SSF46955">
    <property type="entry name" value="Putative DNA-binding domain"/>
    <property type="match status" value="1"/>
</dbReference>
<evidence type="ECO:0000313" key="2">
    <source>
        <dbReference type="Proteomes" id="UP000543174"/>
    </source>
</evidence>
<keyword evidence="1" id="KW-0238">DNA-binding</keyword>
<reference evidence="1" key="1">
    <citation type="submission" date="2020-08" db="EMBL/GenBank/DDBJ databases">
        <title>Functional genomics of gut bacteria from endangered species of beetles.</title>
        <authorList>
            <person name="Carlos-Shanley C."/>
        </authorList>
    </citation>
    <scope>NUCLEOTIDE SEQUENCE [LARGE SCALE GENOMIC DNA]</scope>
    <source>
        <strain evidence="1">S00060</strain>
    </source>
</reference>